<evidence type="ECO:0000256" key="1">
    <source>
        <dbReference type="SAM" id="MobiDB-lite"/>
    </source>
</evidence>
<organism evidence="2 3">
    <name type="scientific">Saccharothrix saharensis</name>
    <dbReference type="NCBI Taxonomy" id="571190"/>
    <lineage>
        <taxon>Bacteria</taxon>
        <taxon>Bacillati</taxon>
        <taxon>Actinomycetota</taxon>
        <taxon>Actinomycetes</taxon>
        <taxon>Pseudonocardiales</taxon>
        <taxon>Pseudonocardiaceae</taxon>
        <taxon>Saccharothrix</taxon>
    </lineage>
</organism>
<feature type="compositionally biased region" description="Basic and acidic residues" evidence="1">
    <location>
        <begin position="62"/>
        <end position="73"/>
    </location>
</feature>
<dbReference type="Proteomes" id="UP000316628">
    <property type="component" value="Unassembled WGS sequence"/>
</dbReference>
<comment type="caution">
    <text evidence="2">The sequence shown here is derived from an EMBL/GenBank/DDBJ whole genome shotgun (WGS) entry which is preliminary data.</text>
</comment>
<gene>
    <name evidence="2" type="ORF">FHX81_2215</name>
</gene>
<accession>A0A543JAP5</accession>
<keyword evidence="3" id="KW-1185">Reference proteome</keyword>
<sequence>MPPVDGRALDELCSSRAAPGGDHLDLGWWPVLLKRAWERVGAGARATTRLALDGGEGVNPSYRDHTDTNADHR</sequence>
<feature type="region of interest" description="Disordered" evidence="1">
    <location>
        <begin position="52"/>
        <end position="73"/>
    </location>
</feature>
<dbReference type="OrthoDB" id="4274517at2"/>
<evidence type="ECO:0000313" key="2">
    <source>
        <dbReference type="EMBL" id="TQM79903.1"/>
    </source>
</evidence>
<protein>
    <submittedName>
        <fullName evidence="2">Uncharacterized protein</fullName>
    </submittedName>
</protein>
<proteinExistence type="predicted"/>
<dbReference type="AlphaFoldDB" id="A0A543JAP5"/>
<reference evidence="2 3" key="1">
    <citation type="submission" date="2019-06" db="EMBL/GenBank/DDBJ databases">
        <title>Sequencing the genomes of 1000 actinobacteria strains.</title>
        <authorList>
            <person name="Klenk H.-P."/>
        </authorList>
    </citation>
    <scope>NUCLEOTIDE SEQUENCE [LARGE SCALE GENOMIC DNA]</scope>
    <source>
        <strain evidence="2 3">DSM 45456</strain>
    </source>
</reference>
<evidence type="ECO:0000313" key="3">
    <source>
        <dbReference type="Proteomes" id="UP000316628"/>
    </source>
</evidence>
<name>A0A543JAP5_9PSEU</name>
<dbReference type="RefSeq" id="WP_141977521.1">
    <property type="nucleotide sequence ID" value="NZ_VFPP01000001.1"/>
</dbReference>
<dbReference type="EMBL" id="VFPP01000001">
    <property type="protein sequence ID" value="TQM79903.1"/>
    <property type="molecule type" value="Genomic_DNA"/>
</dbReference>